<dbReference type="Gene3D" id="3.40.190.10">
    <property type="entry name" value="Periplasmic binding protein-like II"/>
    <property type="match status" value="2"/>
</dbReference>
<protein>
    <submittedName>
        <fullName evidence="4">Extracellular solute-binding protein</fullName>
    </submittedName>
</protein>
<evidence type="ECO:0000313" key="4">
    <source>
        <dbReference type="EMBL" id="MCD1654305.1"/>
    </source>
</evidence>
<dbReference type="GO" id="GO:0042597">
    <property type="term" value="C:periplasmic space"/>
    <property type="evidence" value="ECO:0007669"/>
    <property type="project" value="UniProtKB-SubCell"/>
</dbReference>
<dbReference type="Pfam" id="PF01547">
    <property type="entry name" value="SBP_bac_1"/>
    <property type="match status" value="1"/>
</dbReference>
<dbReference type="SUPFAM" id="SSF53850">
    <property type="entry name" value="Periplasmic binding protein-like II"/>
    <property type="match status" value="1"/>
</dbReference>
<evidence type="ECO:0000256" key="1">
    <source>
        <dbReference type="ARBA" id="ARBA00004418"/>
    </source>
</evidence>
<keyword evidence="3" id="KW-0732">Signal</keyword>
<name>A0AAE3EG57_9SPIR</name>
<accession>A0AAE3EG57</accession>
<dbReference type="RefSeq" id="WP_230754416.1">
    <property type="nucleotide sequence ID" value="NZ_JAINWA010000001.1"/>
</dbReference>
<reference evidence="4" key="1">
    <citation type="submission" date="2021-08" db="EMBL/GenBank/DDBJ databases">
        <title>Comparative analyses of Brucepasteria parasyntrophica and Teretinema zuelzerae.</title>
        <authorList>
            <person name="Song Y."/>
            <person name="Brune A."/>
        </authorList>
    </citation>
    <scope>NUCLEOTIDE SEQUENCE</scope>
    <source>
        <strain evidence="4">DSM 1903</strain>
    </source>
</reference>
<comment type="caution">
    <text evidence="4">The sequence shown here is derived from an EMBL/GenBank/DDBJ whole genome shotgun (WGS) entry which is preliminary data.</text>
</comment>
<gene>
    <name evidence="4" type="ORF">K7J14_06255</name>
</gene>
<comment type="subcellular location">
    <subcellularLocation>
        <location evidence="1">Periplasm</location>
    </subcellularLocation>
</comment>
<dbReference type="InterPro" id="IPR006059">
    <property type="entry name" value="SBP"/>
</dbReference>
<evidence type="ECO:0000256" key="3">
    <source>
        <dbReference type="SAM" id="SignalP"/>
    </source>
</evidence>
<dbReference type="InterPro" id="IPR050490">
    <property type="entry name" value="Bact_solute-bd_prot1"/>
</dbReference>
<dbReference type="PANTHER" id="PTHR43649">
    <property type="entry name" value="ARABINOSE-BINDING PROTEIN-RELATED"/>
    <property type="match status" value="1"/>
</dbReference>
<keyword evidence="5" id="KW-1185">Reference proteome</keyword>
<dbReference type="PANTHER" id="PTHR43649:SF12">
    <property type="entry name" value="DIACETYLCHITOBIOSE BINDING PROTEIN DASA"/>
    <property type="match status" value="1"/>
</dbReference>
<feature type="chain" id="PRO_5041967564" evidence="3">
    <location>
        <begin position="24"/>
        <end position="450"/>
    </location>
</feature>
<organism evidence="4 5">
    <name type="scientific">Teretinema zuelzerae</name>
    <dbReference type="NCBI Taxonomy" id="156"/>
    <lineage>
        <taxon>Bacteria</taxon>
        <taxon>Pseudomonadati</taxon>
        <taxon>Spirochaetota</taxon>
        <taxon>Spirochaetia</taxon>
        <taxon>Spirochaetales</taxon>
        <taxon>Treponemataceae</taxon>
        <taxon>Teretinema</taxon>
    </lineage>
</organism>
<dbReference type="Proteomes" id="UP001198163">
    <property type="component" value="Unassembled WGS sequence"/>
</dbReference>
<dbReference type="EMBL" id="JAINWA010000001">
    <property type="protein sequence ID" value="MCD1654305.1"/>
    <property type="molecule type" value="Genomic_DNA"/>
</dbReference>
<feature type="signal peptide" evidence="3">
    <location>
        <begin position="1"/>
        <end position="23"/>
    </location>
</feature>
<proteinExistence type="inferred from homology"/>
<comment type="similarity">
    <text evidence="2">Belongs to the bacterial solute-binding protein 1 family.</text>
</comment>
<dbReference type="AlphaFoldDB" id="A0AAE3EG57"/>
<evidence type="ECO:0000313" key="5">
    <source>
        <dbReference type="Proteomes" id="UP001198163"/>
    </source>
</evidence>
<sequence length="450" mass="48281">MKFSKKALAAGVCVALSAAMVFAGGSSEAAASKDGKVTLKVLNYLDMTSANSADEITVLWEGFEKANPDIVLEREDLFNEPFHQKVEAYAAAGQLPDVIYAWPSGRSTTLHTKKLLKDLRPLLEKDGLVAKYNPLSLVPQGGGYLGELPNGLTQTHVLYVNTAVLAACGLKPAKTYAELKAQVPVLKAKGYETILMANAEQWVMQSCLFSDIAGRFGGEGWNKAILDGKAKFTDPAFVNALKFVKTLYDDGVLSQNTLSTTYGDVIGQFATKKGAYYIDGDWRVGAFITDKSTGEALIAPAVQKAEVMLTVFPEIPGAKVNNSTSVIVGTGWGMSAAIPAGSAKEQAAWRLIKWLEGKEIQTWRVETGAAATPSRSDIDISALKLEPMQQMMGNFGKQYSSSTVVIDGVFEGPVYDPLNSGLQEIGLGTKTPEQVAAAVQKAFEEWKASK</sequence>
<evidence type="ECO:0000256" key="2">
    <source>
        <dbReference type="ARBA" id="ARBA00008520"/>
    </source>
</evidence>